<dbReference type="InterPro" id="IPR007110">
    <property type="entry name" value="Ig-like_dom"/>
</dbReference>
<feature type="compositionally biased region" description="Low complexity" evidence="11">
    <location>
        <begin position="499"/>
        <end position="510"/>
    </location>
</feature>
<dbReference type="PROSITE" id="PS50026">
    <property type="entry name" value="EGF_3"/>
    <property type="match status" value="2"/>
</dbReference>
<keyword evidence="8 10" id="KW-1015">Disulfide bond</keyword>
<evidence type="ECO:0000256" key="5">
    <source>
        <dbReference type="ARBA" id="ARBA00022889"/>
    </source>
</evidence>
<keyword evidence="9" id="KW-0393">Immunoglobulin domain</keyword>
<evidence type="ECO:0000259" key="12">
    <source>
        <dbReference type="PROSITE" id="PS50026"/>
    </source>
</evidence>
<dbReference type="Pfam" id="PF13927">
    <property type="entry name" value="Ig_3"/>
    <property type="match status" value="1"/>
</dbReference>
<feature type="domain" description="Ig-like" evidence="13">
    <location>
        <begin position="235"/>
        <end position="344"/>
    </location>
</feature>
<dbReference type="InterPro" id="IPR000742">
    <property type="entry name" value="EGF"/>
</dbReference>
<dbReference type="PROSITE" id="PS01186">
    <property type="entry name" value="EGF_2"/>
    <property type="match status" value="1"/>
</dbReference>
<keyword evidence="2" id="KW-0812">Transmembrane</keyword>
<evidence type="ECO:0000256" key="4">
    <source>
        <dbReference type="ARBA" id="ARBA00022737"/>
    </source>
</evidence>
<dbReference type="SUPFAM" id="SSF50242">
    <property type="entry name" value="TIMP-like"/>
    <property type="match status" value="1"/>
</dbReference>
<dbReference type="Gene3D" id="2.60.40.10">
    <property type="entry name" value="Immunoglobulins"/>
    <property type="match status" value="1"/>
</dbReference>
<evidence type="ECO:0000256" key="2">
    <source>
        <dbReference type="ARBA" id="ARBA00022692"/>
    </source>
</evidence>
<dbReference type="GO" id="GO:0070593">
    <property type="term" value="P:dendrite self-avoidance"/>
    <property type="evidence" value="ECO:0007669"/>
    <property type="project" value="TreeGrafter"/>
</dbReference>
<feature type="region of interest" description="Disordered" evidence="11">
    <location>
        <begin position="450"/>
        <end position="566"/>
    </location>
</feature>
<evidence type="ECO:0000256" key="7">
    <source>
        <dbReference type="ARBA" id="ARBA00023136"/>
    </source>
</evidence>
<dbReference type="GO" id="GO:0098632">
    <property type="term" value="F:cell-cell adhesion mediator activity"/>
    <property type="evidence" value="ECO:0007669"/>
    <property type="project" value="TreeGrafter"/>
</dbReference>
<dbReference type="InterPro" id="IPR036179">
    <property type="entry name" value="Ig-like_dom_sf"/>
</dbReference>
<evidence type="ECO:0000256" key="1">
    <source>
        <dbReference type="ARBA" id="ARBA00004167"/>
    </source>
</evidence>
<dbReference type="GO" id="GO:0005886">
    <property type="term" value="C:plasma membrane"/>
    <property type="evidence" value="ECO:0007669"/>
    <property type="project" value="TreeGrafter"/>
</dbReference>
<gene>
    <name evidence="14" type="ORF">V1264_019625</name>
</gene>
<dbReference type="AlphaFoldDB" id="A0AAN9BF29"/>
<feature type="compositionally biased region" description="Polar residues" evidence="11">
    <location>
        <begin position="552"/>
        <end position="565"/>
    </location>
</feature>
<keyword evidence="5" id="KW-0130">Cell adhesion</keyword>
<dbReference type="GO" id="GO:0007411">
    <property type="term" value="P:axon guidance"/>
    <property type="evidence" value="ECO:0007669"/>
    <property type="project" value="TreeGrafter"/>
</dbReference>
<evidence type="ECO:0000256" key="9">
    <source>
        <dbReference type="ARBA" id="ARBA00023319"/>
    </source>
</evidence>
<evidence type="ECO:0000256" key="11">
    <source>
        <dbReference type="SAM" id="MobiDB-lite"/>
    </source>
</evidence>
<keyword evidence="7" id="KW-0472">Membrane</keyword>
<comment type="subcellular location">
    <subcellularLocation>
        <location evidence="1">Membrane</location>
        <topology evidence="1">Single-pass membrane protein</topology>
    </subcellularLocation>
</comment>
<comment type="caution">
    <text evidence="10">Lacks conserved residue(s) required for the propagation of feature annotation.</text>
</comment>
<dbReference type="PANTHER" id="PTHR10075">
    <property type="entry name" value="BASIGIN RELATED"/>
    <property type="match status" value="1"/>
</dbReference>
<dbReference type="PROSITE" id="PS00022">
    <property type="entry name" value="EGF_1"/>
    <property type="match status" value="2"/>
</dbReference>
<dbReference type="InterPro" id="IPR008993">
    <property type="entry name" value="TIMP-like_OB-fold"/>
</dbReference>
<dbReference type="GO" id="GO:0030424">
    <property type="term" value="C:axon"/>
    <property type="evidence" value="ECO:0007669"/>
    <property type="project" value="TreeGrafter"/>
</dbReference>
<name>A0AAN9BF29_9CAEN</name>
<dbReference type="SUPFAM" id="SSF48726">
    <property type="entry name" value="Immunoglobulin"/>
    <property type="match status" value="1"/>
</dbReference>
<dbReference type="SMART" id="SM00408">
    <property type="entry name" value="IGc2"/>
    <property type="match status" value="1"/>
</dbReference>
<accession>A0AAN9BF29</accession>
<evidence type="ECO:0000256" key="10">
    <source>
        <dbReference type="PROSITE-ProRule" id="PRU00076"/>
    </source>
</evidence>
<proteinExistence type="predicted"/>
<feature type="disulfide bond" evidence="10">
    <location>
        <begin position="431"/>
        <end position="440"/>
    </location>
</feature>
<dbReference type="SMART" id="SM00409">
    <property type="entry name" value="IG"/>
    <property type="match status" value="1"/>
</dbReference>
<keyword evidence="6" id="KW-1133">Transmembrane helix</keyword>
<keyword evidence="10" id="KW-0245">EGF-like domain</keyword>
<dbReference type="Pfam" id="PF00008">
    <property type="entry name" value="EGF"/>
    <property type="match status" value="1"/>
</dbReference>
<dbReference type="EMBL" id="JBAMIC010000008">
    <property type="protein sequence ID" value="KAK7104996.1"/>
    <property type="molecule type" value="Genomic_DNA"/>
</dbReference>
<feature type="compositionally biased region" description="Polar residues" evidence="11">
    <location>
        <begin position="461"/>
        <end position="498"/>
    </location>
</feature>
<feature type="compositionally biased region" description="Basic residues" evidence="11">
    <location>
        <begin position="532"/>
        <end position="541"/>
    </location>
</feature>
<dbReference type="Gene3D" id="2.40.50.120">
    <property type="match status" value="1"/>
</dbReference>
<dbReference type="InterPro" id="IPR003598">
    <property type="entry name" value="Ig_sub2"/>
</dbReference>
<evidence type="ECO:0000256" key="6">
    <source>
        <dbReference type="ARBA" id="ARBA00022989"/>
    </source>
</evidence>
<dbReference type="Proteomes" id="UP001374579">
    <property type="component" value="Unassembled WGS sequence"/>
</dbReference>
<dbReference type="InterPro" id="IPR013783">
    <property type="entry name" value="Ig-like_fold"/>
</dbReference>
<dbReference type="PROSITE" id="PS50835">
    <property type="entry name" value="IG_LIKE"/>
    <property type="match status" value="1"/>
</dbReference>
<dbReference type="SUPFAM" id="SSF57196">
    <property type="entry name" value="EGF/Laminin"/>
    <property type="match status" value="2"/>
</dbReference>
<keyword evidence="15" id="KW-1185">Reference proteome</keyword>
<reference evidence="14 15" key="1">
    <citation type="submission" date="2024-02" db="EMBL/GenBank/DDBJ databases">
        <title>Chromosome-scale genome assembly of the rough periwinkle Littorina saxatilis.</title>
        <authorList>
            <person name="De Jode A."/>
            <person name="Faria R."/>
            <person name="Formenti G."/>
            <person name="Sims Y."/>
            <person name="Smith T.P."/>
            <person name="Tracey A."/>
            <person name="Wood J.M.D."/>
            <person name="Zagrodzka Z.B."/>
            <person name="Johannesson K."/>
            <person name="Butlin R.K."/>
            <person name="Leder E.H."/>
        </authorList>
    </citation>
    <scope>NUCLEOTIDE SEQUENCE [LARGE SCALE GENOMIC DNA]</scope>
    <source>
        <strain evidence="14">Snail1</strain>
        <tissue evidence="14">Muscle</tissue>
    </source>
</reference>
<dbReference type="Gene3D" id="2.10.25.10">
    <property type="entry name" value="Laminin"/>
    <property type="match status" value="2"/>
</dbReference>
<evidence type="ECO:0000256" key="8">
    <source>
        <dbReference type="ARBA" id="ARBA00023157"/>
    </source>
</evidence>
<dbReference type="CDD" id="cd00054">
    <property type="entry name" value="EGF_CA"/>
    <property type="match status" value="2"/>
</dbReference>
<feature type="region of interest" description="Disordered" evidence="11">
    <location>
        <begin position="337"/>
        <end position="401"/>
    </location>
</feature>
<sequence>MAKRNEGIKLLRSVSLHTTFSVTAILLTSLALQVNGQTDVPVTVHETACGTKFTDPSSSTILADVVLQGNVEQLRQASPLAPLLYKAYVTVHKVYKGRELLSGVGGEEGGDSSDSNHTGRARGFVRNIEVERFGPDENRESCVARVLTGNTYLFFLRVKDVGVRGQRAPSASPSTLRRGGDVTESSHDALLLVNTALPFEMDLKALRQVKKVLCPDCAAVPVIKRLRCKHCATPPRIKRKMTANDTRTVKAGKKLSLRCVARGTPRPSYTWLKDGRVLHRPEEGEGAASGRGKASVFRSGSLMIRDARHYSLLVIKKMKPEDQGTYRCLAANAMGEEQQSVQVVVKGRPRPSSTRSDPDPAERPSLSRTDPNQAERPSLSRTEPDQTERPSPLQPDLEQGSFIDPCASDPCYNGGTCRRDALLPRRPHCDCLPEFHGRKCQFKRRRAVAETEEDHSLEGNVPQSTDDQSSPVQNNNIDSRQQPINSDISDAEHTSTLQSPSGSNNNIPNNEDTHNTADDNSQGNEQITSKGHLTKKKRRKNASSSSRGRYGTVSSDVKNSKSSAPQLKVSECPDADYCLNGGTCKIVVKIQRKFCECLRGFVGRRCERQI</sequence>
<feature type="compositionally biased region" description="Polar residues" evidence="11">
    <location>
        <begin position="518"/>
        <end position="531"/>
    </location>
</feature>
<dbReference type="PANTHER" id="PTHR10075:SF100">
    <property type="entry name" value="FASCICLIN-2"/>
    <property type="match status" value="1"/>
</dbReference>
<protein>
    <submittedName>
        <fullName evidence="14">Uncharacterized protein</fullName>
    </submittedName>
</protein>
<keyword evidence="3" id="KW-0732">Signal</keyword>
<dbReference type="GO" id="GO:0007156">
    <property type="term" value="P:homophilic cell adhesion via plasma membrane adhesion molecules"/>
    <property type="evidence" value="ECO:0007669"/>
    <property type="project" value="TreeGrafter"/>
</dbReference>
<evidence type="ECO:0000259" key="13">
    <source>
        <dbReference type="PROSITE" id="PS50835"/>
    </source>
</evidence>
<dbReference type="InterPro" id="IPR003599">
    <property type="entry name" value="Ig_sub"/>
</dbReference>
<evidence type="ECO:0000313" key="15">
    <source>
        <dbReference type="Proteomes" id="UP001374579"/>
    </source>
</evidence>
<feature type="disulfide bond" evidence="10">
    <location>
        <begin position="578"/>
        <end position="595"/>
    </location>
</feature>
<evidence type="ECO:0000313" key="14">
    <source>
        <dbReference type="EMBL" id="KAK7104996.1"/>
    </source>
</evidence>
<dbReference type="FunFam" id="2.60.40.10:FF:000017">
    <property type="entry name" value="Down syndrome cell adhesion molecule b"/>
    <property type="match status" value="1"/>
</dbReference>
<feature type="disulfide bond" evidence="10">
    <location>
        <begin position="597"/>
        <end position="606"/>
    </location>
</feature>
<comment type="caution">
    <text evidence="14">The sequence shown here is derived from an EMBL/GenBank/DDBJ whole genome shotgun (WGS) entry which is preliminary data.</text>
</comment>
<evidence type="ECO:0000256" key="3">
    <source>
        <dbReference type="ARBA" id="ARBA00022729"/>
    </source>
</evidence>
<organism evidence="14 15">
    <name type="scientific">Littorina saxatilis</name>
    <dbReference type="NCBI Taxonomy" id="31220"/>
    <lineage>
        <taxon>Eukaryota</taxon>
        <taxon>Metazoa</taxon>
        <taxon>Spiralia</taxon>
        <taxon>Lophotrochozoa</taxon>
        <taxon>Mollusca</taxon>
        <taxon>Gastropoda</taxon>
        <taxon>Caenogastropoda</taxon>
        <taxon>Littorinimorpha</taxon>
        <taxon>Littorinoidea</taxon>
        <taxon>Littorinidae</taxon>
        <taxon>Littorina</taxon>
    </lineage>
</organism>
<dbReference type="SMART" id="SM00181">
    <property type="entry name" value="EGF"/>
    <property type="match status" value="2"/>
</dbReference>
<feature type="domain" description="EGF-like" evidence="12">
    <location>
        <begin position="402"/>
        <end position="441"/>
    </location>
</feature>
<keyword evidence="4" id="KW-0677">Repeat</keyword>
<feature type="domain" description="EGF-like" evidence="12">
    <location>
        <begin position="568"/>
        <end position="607"/>
    </location>
</feature>